<feature type="transmembrane region" description="Helical" evidence="5">
    <location>
        <begin position="75"/>
        <end position="97"/>
    </location>
</feature>
<dbReference type="InterPro" id="IPR000412">
    <property type="entry name" value="ABC_2_transport"/>
</dbReference>
<gene>
    <name evidence="7" type="ORF">KOR42_06830</name>
</gene>
<evidence type="ECO:0000256" key="2">
    <source>
        <dbReference type="ARBA" id="ARBA00022692"/>
    </source>
</evidence>
<keyword evidence="5" id="KW-0813">Transport</keyword>
<feature type="transmembrane region" description="Helical" evidence="5">
    <location>
        <begin position="159"/>
        <end position="184"/>
    </location>
</feature>
<keyword evidence="2 5" id="KW-0812">Transmembrane</keyword>
<proteinExistence type="inferred from homology"/>
<keyword evidence="8" id="KW-1185">Reference proteome</keyword>
<dbReference type="PANTHER" id="PTHR43077">
    <property type="entry name" value="TRANSPORT PERMEASE YVFS-RELATED"/>
    <property type="match status" value="1"/>
</dbReference>
<feature type="transmembrane region" description="Helical" evidence="5">
    <location>
        <begin position="123"/>
        <end position="147"/>
    </location>
</feature>
<evidence type="ECO:0000256" key="5">
    <source>
        <dbReference type="RuleBase" id="RU361157"/>
    </source>
</evidence>
<keyword evidence="4 5" id="KW-0472">Membrane</keyword>
<evidence type="ECO:0000313" key="7">
    <source>
        <dbReference type="EMBL" id="TWT57323.1"/>
    </source>
</evidence>
<comment type="similarity">
    <text evidence="5">Belongs to the ABC-2 integral membrane protein family.</text>
</comment>
<feature type="transmembrane region" description="Helical" evidence="5">
    <location>
        <begin position="252"/>
        <end position="274"/>
    </location>
</feature>
<dbReference type="GO" id="GO:0140359">
    <property type="term" value="F:ABC-type transporter activity"/>
    <property type="evidence" value="ECO:0007669"/>
    <property type="project" value="InterPro"/>
</dbReference>
<evidence type="ECO:0000259" key="6">
    <source>
        <dbReference type="PROSITE" id="PS51012"/>
    </source>
</evidence>
<protein>
    <recommendedName>
        <fullName evidence="5">Transport permease protein</fullName>
    </recommendedName>
</protein>
<keyword evidence="3 5" id="KW-1133">Transmembrane helix</keyword>
<evidence type="ECO:0000256" key="3">
    <source>
        <dbReference type="ARBA" id="ARBA00022989"/>
    </source>
</evidence>
<dbReference type="Proteomes" id="UP000317243">
    <property type="component" value="Unassembled WGS sequence"/>
</dbReference>
<dbReference type="PIRSF" id="PIRSF006648">
    <property type="entry name" value="DrrB"/>
    <property type="match status" value="1"/>
</dbReference>
<dbReference type="GO" id="GO:0043190">
    <property type="term" value="C:ATP-binding cassette (ABC) transporter complex"/>
    <property type="evidence" value="ECO:0007669"/>
    <property type="project" value="InterPro"/>
</dbReference>
<accession>A0A5C5X508</accession>
<reference evidence="7 8" key="1">
    <citation type="submission" date="2019-02" db="EMBL/GenBank/DDBJ databases">
        <title>Deep-cultivation of Planctomycetes and their phenomic and genomic characterization uncovers novel biology.</title>
        <authorList>
            <person name="Wiegand S."/>
            <person name="Jogler M."/>
            <person name="Boedeker C."/>
            <person name="Pinto D."/>
            <person name="Vollmers J."/>
            <person name="Rivas-Marin E."/>
            <person name="Kohn T."/>
            <person name="Peeters S.H."/>
            <person name="Heuer A."/>
            <person name="Rast P."/>
            <person name="Oberbeckmann S."/>
            <person name="Bunk B."/>
            <person name="Jeske O."/>
            <person name="Meyerdierks A."/>
            <person name="Storesund J.E."/>
            <person name="Kallscheuer N."/>
            <person name="Luecker S."/>
            <person name="Lage O.M."/>
            <person name="Pohl T."/>
            <person name="Merkel B.J."/>
            <person name="Hornburger P."/>
            <person name="Mueller R.-W."/>
            <person name="Bruemmer F."/>
            <person name="Labrenz M."/>
            <person name="Spormann A.M."/>
            <person name="Op Den Camp H."/>
            <person name="Overmann J."/>
            <person name="Amann R."/>
            <person name="Jetten M.S.M."/>
            <person name="Mascher T."/>
            <person name="Medema M.H."/>
            <person name="Devos D.P."/>
            <person name="Kaster A.-K."/>
            <person name="Ovreas L."/>
            <person name="Rohde M."/>
            <person name="Galperin M.Y."/>
            <person name="Jogler C."/>
        </authorList>
    </citation>
    <scope>NUCLEOTIDE SEQUENCE [LARGE SCALE GENOMIC DNA]</scope>
    <source>
        <strain evidence="7 8">KOR42</strain>
    </source>
</reference>
<feature type="transmembrane region" description="Helical" evidence="5">
    <location>
        <begin position="37"/>
        <end position="55"/>
    </location>
</feature>
<feature type="transmembrane region" description="Helical" evidence="5">
    <location>
        <begin position="196"/>
        <end position="222"/>
    </location>
</feature>
<dbReference type="InterPro" id="IPR051328">
    <property type="entry name" value="T7SS_ABC-Transporter"/>
</dbReference>
<evidence type="ECO:0000256" key="4">
    <source>
        <dbReference type="ARBA" id="ARBA00023136"/>
    </source>
</evidence>
<dbReference type="AlphaFoldDB" id="A0A5C5X508"/>
<evidence type="ECO:0000256" key="1">
    <source>
        <dbReference type="ARBA" id="ARBA00004141"/>
    </source>
</evidence>
<organism evidence="7 8">
    <name type="scientific">Thalassoglobus neptunius</name>
    <dbReference type="NCBI Taxonomy" id="1938619"/>
    <lineage>
        <taxon>Bacteria</taxon>
        <taxon>Pseudomonadati</taxon>
        <taxon>Planctomycetota</taxon>
        <taxon>Planctomycetia</taxon>
        <taxon>Planctomycetales</taxon>
        <taxon>Planctomycetaceae</taxon>
        <taxon>Thalassoglobus</taxon>
    </lineage>
</organism>
<name>A0A5C5X508_9PLAN</name>
<sequence>MSSDQNSSDVVQSSFWLASWTLAVREVVRFVRQRSRLIGAIGQPIVFWILFGAGLHGAFQLPGVEDTQSLSFQEYFLPGIAVLIVLFTSIFSSISVIQDRNEGFLQGVLVAPIPRSAIVMGKVLGGAILAMIQAALFLIVAPLLHWIGLAPAMNLASSISGMVGATLFLALIAIGLTGLGYLFAWKINSVQGYHGVMSLVLLPMWLLSGAFFPGTGSVWMSWLIRLNPLTYGVAGLRRCLVTDPAVLQVLPPFWVCLSVTLLFAAVCLAADVFITRRDPAVAS</sequence>
<dbReference type="InterPro" id="IPR013525">
    <property type="entry name" value="ABC2_TM"/>
</dbReference>
<dbReference type="EMBL" id="SIHI01000001">
    <property type="protein sequence ID" value="TWT57323.1"/>
    <property type="molecule type" value="Genomic_DNA"/>
</dbReference>
<evidence type="ECO:0000313" key="8">
    <source>
        <dbReference type="Proteomes" id="UP000317243"/>
    </source>
</evidence>
<comment type="caution">
    <text evidence="7">The sequence shown here is derived from an EMBL/GenBank/DDBJ whole genome shotgun (WGS) entry which is preliminary data.</text>
</comment>
<dbReference type="RefSeq" id="WP_146507169.1">
    <property type="nucleotide sequence ID" value="NZ_SIHI01000001.1"/>
</dbReference>
<dbReference type="OrthoDB" id="9788252at2"/>
<dbReference type="PANTHER" id="PTHR43077:SF10">
    <property type="entry name" value="TRANSPORT PERMEASE PROTEIN"/>
    <property type="match status" value="1"/>
</dbReference>
<dbReference type="Pfam" id="PF01061">
    <property type="entry name" value="ABC2_membrane"/>
    <property type="match status" value="1"/>
</dbReference>
<feature type="domain" description="ABC transmembrane type-2" evidence="6">
    <location>
        <begin position="35"/>
        <end position="278"/>
    </location>
</feature>
<comment type="subcellular location">
    <subcellularLocation>
        <location evidence="5">Cell membrane</location>
        <topology evidence="5">Multi-pass membrane protein</topology>
    </subcellularLocation>
    <subcellularLocation>
        <location evidence="1">Membrane</location>
        <topology evidence="1">Multi-pass membrane protein</topology>
    </subcellularLocation>
</comment>
<keyword evidence="5" id="KW-1003">Cell membrane</keyword>
<dbReference type="InterPro" id="IPR047817">
    <property type="entry name" value="ABC2_TM_bact-type"/>
</dbReference>
<dbReference type="PROSITE" id="PS51012">
    <property type="entry name" value="ABC_TM2"/>
    <property type="match status" value="1"/>
</dbReference>